<evidence type="ECO:0000256" key="1">
    <source>
        <dbReference type="SAM" id="SignalP"/>
    </source>
</evidence>
<accession>A0A016X183</accession>
<name>A0A016X183_9BILA</name>
<dbReference type="PANTHER" id="PTHR35573:SF4">
    <property type="entry name" value="ML DOMAIN-CONTAINING PROTEIN"/>
    <property type="match status" value="1"/>
</dbReference>
<feature type="signal peptide" evidence="1">
    <location>
        <begin position="1"/>
        <end position="17"/>
    </location>
</feature>
<sequence length="178" mass="19810">MEKLILLLALSVAPTLACKTWPNGTDTTFHWYQCNSGPMMFYNATPFDQTGKNYEYPIHLGKPIMVKCDVLNPKHVYSSPSLKLNINLWSWGTSLGGCAWSALPTFGLLSDLDACTSGIPCPVKTGRQELDVIVDFTKYQAIINILKDDSPYQLEYAMHDKASGDNICLMAQARARLQ</sequence>
<keyword evidence="1" id="KW-0732">Signal</keyword>
<evidence type="ECO:0008006" key="4">
    <source>
        <dbReference type="Google" id="ProtNLM"/>
    </source>
</evidence>
<evidence type="ECO:0000313" key="3">
    <source>
        <dbReference type="Proteomes" id="UP000024635"/>
    </source>
</evidence>
<dbReference type="PANTHER" id="PTHR35573">
    <property type="entry name" value="PROTEIN CBG22129"/>
    <property type="match status" value="1"/>
</dbReference>
<organism evidence="2 3">
    <name type="scientific">Ancylostoma ceylanicum</name>
    <dbReference type="NCBI Taxonomy" id="53326"/>
    <lineage>
        <taxon>Eukaryota</taxon>
        <taxon>Metazoa</taxon>
        <taxon>Ecdysozoa</taxon>
        <taxon>Nematoda</taxon>
        <taxon>Chromadorea</taxon>
        <taxon>Rhabditida</taxon>
        <taxon>Rhabditina</taxon>
        <taxon>Rhabditomorpha</taxon>
        <taxon>Strongyloidea</taxon>
        <taxon>Ancylostomatidae</taxon>
        <taxon>Ancylostomatinae</taxon>
        <taxon>Ancylostoma</taxon>
    </lineage>
</organism>
<dbReference type="AlphaFoldDB" id="A0A016X183"/>
<dbReference type="EMBL" id="JARK01000022">
    <property type="protein sequence ID" value="EYC45586.1"/>
    <property type="molecule type" value="Genomic_DNA"/>
</dbReference>
<protein>
    <recommendedName>
        <fullName evidence="4">MD-2-related lipid-recognition domain-containing protein</fullName>
    </recommendedName>
</protein>
<evidence type="ECO:0000313" key="2">
    <source>
        <dbReference type="EMBL" id="EYC45586.1"/>
    </source>
</evidence>
<keyword evidence="3" id="KW-1185">Reference proteome</keyword>
<gene>
    <name evidence="2" type="primary">Acey_s0422.g1183</name>
    <name evidence="2" type="ORF">Y032_0422g1183</name>
</gene>
<dbReference type="OrthoDB" id="5856944at2759"/>
<feature type="chain" id="PRO_5001492263" description="MD-2-related lipid-recognition domain-containing protein" evidence="1">
    <location>
        <begin position="18"/>
        <end position="178"/>
    </location>
</feature>
<comment type="caution">
    <text evidence="2">The sequence shown here is derived from an EMBL/GenBank/DDBJ whole genome shotgun (WGS) entry which is preliminary data.</text>
</comment>
<dbReference type="Proteomes" id="UP000024635">
    <property type="component" value="Unassembled WGS sequence"/>
</dbReference>
<proteinExistence type="predicted"/>
<reference evidence="3" key="1">
    <citation type="journal article" date="2015" name="Nat. Genet.">
        <title>The genome and transcriptome of the zoonotic hookworm Ancylostoma ceylanicum identify infection-specific gene families.</title>
        <authorList>
            <person name="Schwarz E.M."/>
            <person name="Hu Y."/>
            <person name="Antoshechkin I."/>
            <person name="Miller M.M."/>
            <person name="Sternberg P.W."/>
            <person name="Aroian R.V."/>
        </authorList>
    </citation>
    <scope>NUCLEOTIDE SEQUENCE</scope>
    <source>
        <strain evidence="3">HY135</strain>
    </source>
</reference>